<dbReference type="RefSeq" id="WP_242016916.1">
    <property type="nucleotide sequence ID" value="NZ_JAMPKM010000005.1"/>
</dbReference>
<dbReference type="Pfam" id="PF13432">
    <property type="entry name" value="TPR_16"/>
    <property type="match status" value="1"/>
</dbReference>
<gene>
    <name evidence="5" type="ORF">NC998_11325</name>
</gene>
<protein>
    <submittedName>
        <fullName evidence="5">Tetratricopeptide repeat protein</fullName>
    </submittedName>
</protein>
<reference evidence="5 6" key="1">
    <citation type="submission" date="2022-04" db="EMBL/GenBank/DDBJ databases">
        <title>Positive selection, recombination, and allopatry shape intraspecific diversity of widespread and dominant cyanobacteria.</title>
        <authorList>
            <person name="Wei J."/>
            <person name="Shu W."/>
            <person name="Hu C."/>
        </authorList>
    </citation>
    <scope>NUCLEOTIDE SEQUENCE [LARGE SCALE GENOMIC DNA]</scope>
    <source>
        <strain evidence="5 6">GB2-A4</strain>
    </source>
</reference>
<dbReference type="Gene3D" id="1.25.40.10">
    <property type="entry name" value="Tetratricopeptide repeat domain"/>
    <property type="match status" value="1"/>
</dbReference>
<dbReference type="InterPro" id="IPR011990">
    <property type="entry name" value="TPR-like_helical_dom_sf"/>
</dbReference>
<dbReference type="SMART" id="SM00028">
    <property type="entry name" value="TPR"/>
    <property type="match status" value="2"/>
</dbReference>
<feature type="repeat" description="TPR" evidence="3">
    <location>
        <begin position="228"/>
        <end position="261"/>
    </location>
</feature>
<comment type="caution">
    <text evidence="5">The sequence shown here is derived from an EMBL/GenBank/DDBJ whole genome shotgun (WGS) entry which is preliminary data.</text>
</comment>
<keyword evidence="6" id="KW-1185">Reference proteome</keyword>
<evidence type="ECO:0000313" key="6">
    <source>
        <dbReference type="Proteomes" id="UP001464891"/>
    </source>
</evidence>
<dbReference type="EMBL" id="JAMPKM010000005">
    <property type="protein sequence ID" value="MEP0817689.1"/>
    <property type="molecule type" value="Genomic_DNA"/>
</dbReference>
<dbReference type="SUPFAM" id="SSF48452">
    <property type="entry name" value="TPR-like"/>
    <property type="match status" value="1"/>
</dbReference>
<sequence length="327" mass="36552">MTNMPIAPSSVGTNAPPCSSRMQRQSRPVSASRRFVSAVAGTAAIALSLCGSPAFAGDPFRTTNQHAIGKNTEAAFKAIFERGDYQAARKYLSQAEPSEPLSYAMKASLAYLDKDWNALRTNATKTRETAEQLRKTDPLRGNLYVAVGEFMEGAYIVSREGTVRGTPQALNKLQRVFQSLNAAEKLSPQDPELNLVKGFMDLMLAVNLPFANPADAVERLNKYAQPRYLAYRGIAIGYRDLNQPTKALEFVDQALKVTPNNPDLYYLKAQVLVKQGKNQESLEFFRKALDKTAQLPRQLRNQIAYERCRTEFRIDQKERNCSTELKK</sequence>
<feature type="region of interest" description="Disordered" evidence="4">
    <location>
        <begin position="1"/>
        <end position="29"/>
    </location>
</feature>
<evidence type="ECO:0000256" key="2">
    <source>
        <dbReference type="ARBA" id="ARBA00022803"/>
    </source>
</evidence>
<dbReference type="PANTHER" id="PTHR44943:SF8">
    <property type="entry name" value="TPR REPEAT-CONTAINING PROTEIN MJ0263"/>
    <property type="match status" value="1"/>
</dbReference>
<evidence type="ECO:0000256" key="1">
    <source>
        <dbReference type="ARBA" id="ARBA00022737"/>
    </source>
</evidence>
<proteinExistence type="predicted"/>
<evidence type="ECO:0000256" key="4">
    <source>
        <dbReference type="SAM" id="MobiDB-lite"/>
    </source>
</evidence>
<feature type="compositionally biased region" description="Polar residues" evidence="4">
    <location>
        <begin position="10"/>
        <end position="29"/>
    </location>
</feature>
<organism evidence="5 6">
    <name type="scientific">Trichocoleus desertorum GB2-A4</name>
    <dbReference type="NCBI Taxonomy" id="2933944"/>
    <lineage>
        <taxon>Bacteria</taxon>
        <taxon>Bacillati</taxon>
        <taxon>Cyanobacteriota</taxon>
        <taxon>Cyanophyceae</taxon>
        <taxon>Leptolyngbyales</taxon>
        <taxon>Trichocoleusaceae</taxon>
        <taxon>Trichocoleus</taxon>
    </lineage>
</organism>
<dbReference type="InterPro" id="IPR051685">
    <property type="entry name" value="Ycf3/AcsC/BcsC/TPR_MFPF"/>
</dbReference>
<dbReference type="InterPro" id="IPR048173">
    <property type="entry name" value="Sll0314-like"/>
</dbReference>
<evidence type="ECO:0000313" key="5">
    <source>
        <dbReference type="EMBL" id="MEP0817689.1"/>
    </source>
</evidence>
<dbReference type="PANTHER" id="PTHR44943">
    <property type="entry name" value="CELLULOSE SYNTHASE OPERON PROTEIN C"/>
    <property type="match status" value="1"/>
</dbReference>
<keyword evidence="2 3" id="KW-0802">TPR repeat</keyword>
<evidence type="ECO:0000256" key="3">
    <source>
        <dbReference type="PROSITE-ProRule" id="PRU00339"/>
    </source>
</evidence>
<accession>A0ABV0J7E2</accession>
<keyword evidence="1" id="KW-0677">Repeat</keyword>
<dbReference type="InterPro" id="IPR019734">
    <property type="entry name" value="TPR_rpt"/>
</dbReference>
<dbReference type="Proteomes" id="UP001464891">
    <property type="component" value="Unassembled WGS sequence"/>
</dbReference>
<name>A0ABV0J7E2_9CYAN</name>
<dbReference type="PROSITE" id="PS50005">
    <property type="entry name" value="TPR"/>
    <property type="match status" value="1"/>
</dbReference>
<dbReference type="NCBIfam" id="NF041522">
    <property type="entry name" value="TPR_sll0314"/>
    <property type="match status" value="1"/>
</dbReference>